<feature type="non-terminal residue" evidence="2">
    <location>
        <position position="1"/>
    </location>
</feature>
<feature type="domain" description="Smr" evidence="1">
    <location>
        <begin position="7"/>
        <end position="80"/>
    </location>
</feature>
<sequence length="87" mass="9620">VPIEGTLDLHPFEPRDICAVVNEYVREAYKAGFEEIRLIHGRGTGKQRGAVQATLERHPLVDTFRDAPESHLGATIATLRGFGPRTP</sequence>
<evidence type="ECO:0000313" key="2">
    <source>
        <dbReference type="EMBL" id="SUZ87430.1"/>
    </source>
</evidence>
<reference evidence="2" key="1">
    <citation type="submission" date="2018-05" db="EMBL/GenBank/DDBJ databases">
        <authorList>
            <person name="Lanie J.A."/>
            <person name="Ng W.-L."/>
            <person name="Kazmierczak K.M."/>
            <person name="Andrzejewski T.M."/>
            <person name="Davidsen T.M."/>
            <person name="Wayne K.J."/>
            <person name="Tettelin H."/>
            <person name="Glass J.I."/>
            <person name="Rusch D."/>
            <person name="Podicherti R."/>
            <person name="Tsui H.-C.T."/>
            <person name="Winkler M.E."/>
        </authorList>
    </citation>
    <scope>NUCLEOTIDE SEQUENCE</scope>
</reference>
<evidence type="ECO:0000259" key="1">
    <source>
        <dbReference type="PROSITE" id="PS50828"/>
    </source>
</evidence>
<dbReference type="Gene3D" id="3.30.1370.110">
    <property type="match status" value="1"/>
</dbReference>
<dbReference type="SMART" id="SM00463">
    <property type="entry name" value="SMR"/>
    <property type="match status" value="1"/>
</dbReference>
<dbReference type="AlphaFoldDB" id="A0A381R789"/>
<dbReference type="Pfam" id="PF01713">
    <property type="entry name" value="Smr"/>
    <property type="match status" value="1"/>
</dbReference>
<dbReference type="InterPro" id="IPR036063">
    <property type="entry name" value="Smr_dom_sf"/>
</dbReference>
<protein>
    <recommendedName>
        <fullName evidence="1">Smr domain-containing protein</fullName>
    </recommendedName>
</protein>
<accession>A0A381R789</accession>
<dbReference type="InterPro" id="IPR002625">
    <property type="entry name" value="Smr_dom"/>
</dbReference>
<name>A0A381R789_9ZZZZ</name>
<dbReference type="PROSITE" id="PS50828">
    <property type="entry name" value="SMR"/>
    <property type="match status" value="1"/>
</dbReference>
<proteinExistence type="predicted"/>
<gene>
    <name evidence="2" type="ORF">METZ01_LOCUS40284</name>
</gene>
<dbReference type="SUPFAM" id="SSF160443">
    <property type="entry name" value="SMR domain-like"/>
    <property type="match status" value="1"/>
</dbReference>
<organism evidence="2">
    <name type="scientific">marine metagenome</name>
    <dbReference type="NCBI Taxonomy" id="408172"/>
    <lineage>
        <taxon>unclassified sequences</taxon>
        <taxon>metagenomes</taxon>
        <taxon>ecological metagenomes</taxon>
    </lineage>
</organism>
<dbReference type="EMBL" id="UINC01001724">
    <property type="protein sequence ID" value="SUZ87430.1"/>
    <property type="molecule type" value="Genomic_DNA"/>
</dbReference>